<reference evidence="2 3" key="1">
    <citation type="journal article" date="2024" name="Nat. Commun.">
        <title>Phylogenomics reveals the evolutionary origins of lichenization in chlorophyte algae.</title>
        <authorList>
            <person name="Puginier C."/>
            <person name="Libourel C."/>
            <person name="Otte J."/>
            <person name="Skaloud P."/>
            <person name="Haon M."/>
            <person name="Grisel S."/>
            <person name="Petersen M."/>
            <person name="Berrin J.G."/>
            <person name="Delaux P.M."/>
            <person name="Dal Grande F."/>
            <person name="Keller J."/>
        </authorList>
    </citation>
    <scope>NUCLEOTIDE SEQUENCE [LARGE SCALE GENOMIC DNA]</scope>
    <source>
        <strain evidence="2 3">SAG 245.80</strain>
    </source>
</reference>
<evidence type="ECO:0000259" key="1">
    <source>
        <dbReference type="PROSITE" id="PS50280"/>
    </source>
</evidence>
<organism evidence="2 3">
    <name type="scientific">Elliptochloris bilobata</name>
    <dbReference type="NCBI Taxonomy" id="381761"/>
    <lineage>
        <taxon>Eukaryota</taxon>
        <taxon>Viridiplantae</taxon>
        <taxon>Chlorophyta</taxon>
        <taxon>core chlorophytes</taxon>
        <taxon>Trebouxiophyceae</taxon>
        <taxon>Trebouxiophyceae incertae sedis</taxon>
        <taxon>Elliptochloris clade</taxon>
        <taxon>Elliptochloris</taxon>
    </lineage>
</organism>
<feature type="domain" description="SET" evidence="1">
    <location>
        <begin position="68"/>
        <end position="298"/>
    </location>
</feature>
<dbReference type="Proteomes" id="UP001445335">
    <property type="component" value="Unassembled WGS sequence"/>
</dbReference>
<dbReference type="AlphaFoldDB" id="A0AAW1S360"/>
<dbReference type="Pfam" id="PF00856">
    <property type="entry name" value="SET"/>
    <property type="match status" value="1"/>
</dbReference>
<sequence length="328" mass="35748">MQRCFAVLPQARCDSVLRDIAHGDTVLEERPLLCTYGAYDSEQACYYCVRSLEAGTRVRLCGRWFCSEPCRIAASAEYLPAMSACSFGRAGARCVRPFHELETHCDDIGERFPLLAMRLACTALTAALQPRPPPNLARPPPWRGDPLADLRLLAFANIARPPPQPWQDVFALLRRGIDRFAASAAGRSQPTVAAAASALDLEWYTDVMARLHVNSFRIDTTRTPTASQSLAALAAAAVAGASGAGSRATGSALYLLGSLFNHSCVPNLDVLFPVGNGTLRLRAARAIPAGEQLCIAYLDVNLPMERRQDKLHFGYGFYCTCPRCLEEL</sequence>
<dbReference type="InterPro" id="IPR001214">
    <property type="entry name" value="SET_dom"/>
</dbReference>
<proteinExistence type="predicted"/>
<keyword evidence="3" id="KW-1185">Reference proteome</keyword>
<dbReference type="InterPro" id="IPR046341">
    <property type="entry name" value="SET_dom_sf"/>
</dbReference>
<gene>
    <name evidence="2" type="ORF">WJX81_007492</name>
</gene>
<dbReference type="EMBL" id="JALJOU010000012">
    <property type="protein sequence ID" value="KAK9840825.1"/>
    <property type="molecule type" value="Genomic_DNA"/>
</dbReference>
<dbReference type="GO" id="GO:0005634">
    <property type="term" value="C:nucleus"/>
    <property type="evidence" value="ECO:0007669"/>
    <property type="project" value="TreeGrafter"/>
</dbReference>
<protein>
    <recommendedName>
        <fullName evidence="1">SET domain-containing protein</fullName>
    </recommendedName>
</protein>
<dbReference type="PROSITE" id="PS50280">
    <property type="entry name" value="SET"/>
    <property type="match status" value="1"/>
</dbReference>
<evidence type="ECO:0000313" key="3">
    <source>
        <dbReference type="Proteomes" id="UP001445335"/>
    </source>
</evidence>
<dbReference type="Gene3D" id="2.170.270.10">
    <property type="entry name" value="SET domain"/>
    <property type="match status" value="1"/>
</dbReference>
<dbReference type="PANTHER" id="PTHR12197">
    <property type="entry name" value="HISTONE-LYSINE N-METHYLTRANSFERASE SMYD"/>
    <property type="match status" value="1"/>
</dbReference>
<evidence type="ECO:0000313" key="2">
    <source>
        <dbReference type="EMBL" id="KAK9840825.1"/>
    </source>
</evidence>
<accession>A0AAW1S360</accession>
<dbReference type="InterPro" id="IPR050869">
    <property type="entry name" value="H3K4_H4K5_MeTrfase"/>
</dbReference>
<comment type="caution">
    <text evidence="2">The sequence shown here is derived from an EMBL/GenBank/DDBJ whole genome shotgun (WGS) entry which is preliminary data.</text>
</comment>
<dbReference type="PANTHER" id="PTHR12197:SF251">
    <property type="entry name" value="EG:BACR7C10.4 PROTEIN"/>
    <property type="match status" value="1"/>
</dbReference>
<dbReference type="CDD" id="cd20071">
    <property type="entry name" value="SET_SMYD"/>
    <property type="match status" value="1"/>
</dbReference>
<name>A0AAW1S360_9CHLO</name>
<dbReference type="SUPFAM" id="SSF82199">
    <property type="entry name" value="SET domain"/>
    <property type="match status" value="1"/>
</dbReference>